<dbReference type="PROSITE" id="PS51296">
    <property type="entry name" value="RIESKE"/>
    <property type="match status" value="1"/>
</dbReference>
<dbReference type="GO" id="GO:0046872">
    <property type="term" value="F:metal ion binding"/>
    <property type="evidence" value="ECO:0007669"/>
    <property type="project" value="UniProtKB-KW"/>
</dbReference>
<evidence type="ECO:0000256" key="2">
    <source>
        <dbReference type="ARBA" id="ARBA00022723"/>
    </source>
</evidence>
<name>A0A4Q1KV66_9FLAO</name>
<keyword evidence="3" id="KW-0408">Iron</keyword>
<evidence type="ECO:0000313" key="5">
    <source>
        <dbReference type="EMBL" id="RXR34098.1"/>
    </source>
</evidence>
<protein>
    <submittedName>
        <fullName evidence="5">Uncharacterized protein</fullName>
    </submittedName>
</protein>
<dbReference type="GO" id="GO:0051537">
    <property type="term" value="F:2 iron, 2 sulfur cluster binding"/>
    <property type="evidence" value="ECO:0007669"/>
    <property type="project" value="UniProtKB-KW"/>
</dbReference>
<organism evidence="5 6">
    <name type="scientific">Flavobacterium piscinae</name>
    <dbReference type="NCBI Taxonomy" id="2506424"/>
    <lineage>
        <taxon>Bacteria</taxon>
        <taxon>Pseudomonadati</taxon>
        <taxon>Bacteroidota</taxon>
        <taxon>Flavobacteriia</taxon>
        <taxon>Flavobacteriales</taxon>
        <taxon>Flavobacteriaceae</taxon>
        <taxon>Flavobacterium</taxon>
    </lineage>
</organism>
<evidence type="ECO:0000313" key="6">
    <source>
        <dbReference type="Proteomes" id="UP000289734"/>
    </source>
</evidence>
<dbReference type="Gene3D" id="2.102.10.10">
    <property type="entry name" value="Rieske [2Fe-2S] iron-sulphur domain"/>
    <property type="match status" value="1"/>
</dbReference>
<dbReference type="OrthoDB" id="1201186at2"/>
<comment type="caution">
    <text evidence="5">The sequence shown here is derived from an EMBL/GenBank/DDBJ whole genome shotgun (WGS) entry which is preliminary data.</text>
</comment>
<reference evidence="6" key="1">
    <citation type="submission" date="2019-01" db="EMBL/GenBank/DDBJ databases">
        <title>Cytophagaceae bacterium strain CAR-16.</title>
        <authorList>
            <person name="Chen W.-M."/>
        </authorList>
    </citation>
    <scope>NUCLEOTIDE SEQUENCE [LARGE SCALE GENOMIC DNA]</scope>
    <source>
        <strain evidence="6">ICH-30</strain>
    </source>
</reference>
<keyword evidence="1" id="KW-0001">2Fe-2S</keyword>
<dbReference type="InterPro" id="IPR017941">
    <property type="entry name" value="Rieske_2Fe-2S"/>
</dbReference>
<dbReference type="PROSITE" id="PS51257">
    <property type="entry name" value="PROKAR_LIPOPROTEIN"/>
    <property type="match status" value="1"/>
</dbReference>
<gene>
    <name evidence="5" type="ORF">EQG68_03415</name>
</gene>
<dbReference type="AlphaFoldDB" id="A0A4Q1KV66"/>
<evidence type="ECO:0000256" key="4">
    <source>
        <dbReference type="ARBA" id="ARBA00023014"/>
    </source>
</evidence>
<dbReference type="RefSeq" id="WP_129463385.1">
    <property type="nucleotide sequence ID" value="NZ_JACSXZ010000001.1"/>
</dbReference>
<keyword evidence="2" id="KW-0479">Metal-binding</keyword>
<dbReference type="SUPFAM" id="SSF50022">
    <property type="entry name" value="ISP domain"/>
    <property type="match status" value="1"/>
</dbReference>
<dbReference type="EMBL" id="SBKQ01000003">
    <property type="protein sequence ID" value="RXR34098.1"/>
    <property type="molecule type" value="Genomic_DNA"/>
</dbReference>
<dbReference type="Proteomes" id="UP000289734">
    <property type="component" value="Unassembled WGS sequence"/>
</dbReference>
<dbReference type="InterPro" id="IPR036922">
    <property type="entry name" value="Rieske_2Fe-2S_sf"/>
</dbReference>
<keyword evidence="6" id="KW-1185">Reference proteome</keyword>
<evidence type="ECO:0000256" key="1">
    <source>
        <dbReference type="ARBA" id="ARBA00022714"/>
    </source>
</evidence>
<sequence>MKKLFLLTFICSFFFGCESERFNNFNPYIPNVRFDTTIDTNLPQYSELLFTGRSVFITTNNAGLNGVILFYTGTGFNAFEATCPNQPISSCSIMTINNAEIATCPCDDEDYLLFTGEGLNGQEYPLKRYRTEVNGTLVRIYN</sequence>
<evidence type="ECO:0000256" key="3">
    <source>
        <dbReference type="ARBA" id="ARBA00023004"/>
    </source>
</evidence>
<proteinExistence type="predicted"/>
<keyword evidence="4" id="KW-0411">Iron-sulfur</keyword>
<accession>A0A4Q1KV66</accession>